<dbReference type="AlphaFoldDB" id="A0A381ZLE9"/>
<sequence>MPDAGLLPVGLPVFWWCMRLALRLAALVVCCSGLSFWLGGGLHMGWSKSTETRTEIDEVTGLEYPVTVGKYVFGVELLGATLAVSGGLFGLSFAFCKPTRPGNRSGAEMSLI</sequence>
<organism evidence="2">
    <name type="scientific">marine metagenome</name>
    <dbReference type="NCBI Taxonomy" id="408172"/>
    <lineage>
        <taxon>unclassified sequences</taxon>
        <taxon>metagenomes</taxon>
        <taxon>ecological metagenomes</taxon>
    </lineage>
</organism>
<gene>
    <name evidence="2" type="ORF">METZ01_LOCUS142526</name>
</gene>
<keyword evidence="1" id="KW-0812">Transmembrane</keyword>
<feature type="transmembrane region" description="Helical" evidence="1">
    <location>
        <begin position="71"/>
        <end position="95"/>
    </location>
</feature>
<evidence type="ECO:0000256" key="1">
    <source>
        <dbReference type="SAM" id="Phobius"/>
    </source>
</evidence>
<reference evidence="2" key="1">
    <citation type="submission" date="2018-05" db="EMBL/GenBank/DDBJ databases">
        <authorList>
            <person name="Lanie J.A."/>
            <person name="Ng W.-L."/>
            <person name="Kazmierczak K.M."/>
            <person name="Andrzejewski T.M."/>
            <person name="Davidsen T.M."/>
            <person name="Wayne K.J."/>
            <person name="Tettelin H."/>
            <person name="Glass J.I."/>
            <person name="Rusch D."/>
            <person name="Podicherti R."/>
            <person name="Tsui H.-C.T."/>
            <person name="Winkler M.E."/>
        </authorList>
    </citation>
    <scope>NUCLEOTIDE SEQUENCE</scope>
</reference>
<proteinExistence type="predicted"/>
<name>A0A381ZLE9_9ZZZZ</name>
<keyword evidence="1" id="KW-0472">Membrane</keyword>
<protein>
    <submittedName>
        <fullName evidence="2">Uncharacterized protein</fullName>
    </submittedName>
</protein>
<dbReference type="EMBL" id="UINC01021656">
    <property type="protein sequence ID" value="SVA89672.1"/>
    <property type="molecule type" value="Genomic_DNA"/>
</dbReference>
<accession>A0A381ZLE9</accession>
<evidence type="ECO:0000313" key="2">
    <source>
        <dbReference type="EMBL" id="SVA89672.1"/>
    </source>
</evidence>
<keyword evidence="1" id="KW-1133">Transmembrane helix</keyword>
<feature type="transmembrane region" description="Helical" evidence="1">
    <location>
        <begin position="20"/>
        <end position="39"/>
    </location>
</feature>